<evidence type="ECO:0000259" key="9">
    <source>
        <dbReference type="Pfam" id="PF00535"/>
    </source>
</evidence>
<comment type="subcellular location">
    <subcellularLocation>
        <location evidence="1">Endomembrane system</location>
        <topology evidence="1">Multi-pass membrane protein</topology>
    </subcellularLocation>
</comment>
<dbReference type="STRING" id="1250539.Ga0080574_TMP2029"/>
<dbReference type="KEGG" id="paby:Ga0080574_TMP2029"/>
<evidence type="ECO:0000256" key="2">
    <source>
        <dbReference type="ARBA" id="ARBA00022676"/>
    </source>
</evidence>
<dbReference type="Pfam" id="PF00535">
    <property type="entry name" value="Glycos_transf_2"/>
    <property type="match status" value="1"/>
</dbReference>
<organism evidence="10 11">
    <name type="scientific">Salipiger abyssi</name>
    <dbReference type="NCBI Taxonomy" id="1250539"/>
    <lineage>
        <taxon>Bacteria</taxon>
        <taxon>Pseudomonadati</taxon>
        <taxon>Pseudomonadota</taxon>
        <taxon>Alphaproteobacteria</taxon>
        <taxon>Rhodobacterales</taxon>
        <taxon>Roseobacteraceae</taxon>
        <taxon>Salipiger</taxon>
    </lineage>
</organism>
<evidence type="ECO:0000256" key="7">
    <source>
        <dbReference type="SAM" id="MobiDB-lite"/>
    </source>
</evidence>
<evidence type="ECO:0000313" key="11">
    <source>
        <dbReference type="Proteomes" id="UP000187059"/>
    </source>
</evidence>
<keyword evidence="4 8" id="KW-0812">Transmembrane</keyword>
<dbReference type="RefSeq" id="WP_076698349.1">
    <property type="nucleotide sequence ID" value="NZ_CP015093.1"/>
</dbReference>
<feature type="transmembrane region" description="Helical" evidence="8">
    <location>
        <begin position="69"/>
        <end position="91"/>
    </location>
</feature>
<dbReference type="PANTHER" id="PTHR43867:SF2">
    <property type="entry name" value="CELLULOSE SYNTHASE CATALYTIC SUBUNIT A [UDP-FORMING]"/>
    <property type="match status" value="1"/>
</dbReference>
<feature type="transmembrane region" description="Helical" evidence="8">
    <location>
        <begin position="6"/>
        <end position="23"/>
    </location>
</feature>
<evidence type="ECO:0000256" key="4">
    <source>
        <dbReference type="ARBA" id="ARBA00022692"/>
    </source>
</evidence>
<dbReference type="InterPro" id="IPR050321">
    <property type="entry name" value="Glycosyltr_2/OpgH_subfam"/>
</dbReference>
<dbReference type="EMBL" id="CP015093">
    <property type="protein sequence ID" value="APZ52363.1"/>
    <property type="molecule type" value="Genomic_DNA"/>
</dbReference>
<feature type="domain" description="Glycosyltransferase 2-like" evidence="9">
    <location>
        <begin position="120"/>
        <end position="288"/>
    </location>
</feature>
<evidence type="ECO:0000256" key="8">
    <source>
        <dbReference type="SAM" id="Phobius"/>
    </source>
</evidence>
<dbReference type="SUPFAM" id="SSF53448">
    <property type="entry name" value="Nucleotide-diphospho-sugar transferases"/>
    <property type="match status" value="1"/>
</dbReference>
<keyword evidence="2 10" id="KW-0328">Glycosyltransferase</keyword>
<feature type="transmembrane region" description="Helical" evidence="8">
    <location>
        <begin position="513"/>
        <end position="532"/>
    </location>
</feature>
<dbReference type="InterPro" id="IPR001173">
    <property type="entry name" value="Glyco_trans_2-like"/>
</dbReference>
<dbReference type="GO" id="GO:0030244">
    <property type="term" value="P:cellulose biosynthetic process"/>
    <property type="evidence" value="ECO:0007669"/>
    <property type="project" value="InterPro"/>
</dbReference>
<evidence type="ECO:0000256" key="5">
    <source>
        <dbReference type="ARBA" id="ARBA00022989"/>
    </source>
</evidence>
<keyword evidence="6 8" id="KW-0472">Membrane</keyword>
<feature type="transmembrane region" description="Helical" evidence="8">
    <location>
        <begin position="370"/>
        <end position="394"/>
    </location>
</feature>
<evidence type="ECO:0000256" key="6">
    <source>
        <dbReference type="ARBA" id="ARBA00023136"/>
    </source>
</evidence>
<dbReference type="OrthoDB" id="9806824at2"/>
<dbReference type="GO" id="GO:0012505">
    <property type="term" value="C:endomembrane system"/>
    <property type="evidence" value="ECO:0007669"/>
    <property type="project" value="UniProtKB-SubCell"/>
</dbReference>
<dbReference type="Proteomes" id="UP000187059">
    <property type="component" value="Chromosome"/>
</dbReference>
<protein>
    <submittedName>
        <fullName evidence="10">Cellulose synthase (UDP-forming)</fullName>
        <ecNumber evidence="10">2.4.1.12</ecNumber>
    </submittedName>
</protein>
<feature type="transmembrane region" description="Helical" evidence="8">
    <location>
        <begin position="30"/>
        <end position="49"/>
    </location>
</feature>
<name>A0A1P8USH9_9RHOB</name>
<keyword evidence="3 10" id="KW-0808">Transferase</keyword>
<accession>A0A1P8USH9</accession>
<feature type="region of interest" description="Disordered" evidence="7">
    <location>
        <begin position="662"/>
        <end position="683"/>
    </location>
</feature>
<dbReference type="AlphaFoldDB" id="A0A1P8USH9"/>
<dbReference type="PANTHER" id="PTHR43867">
    <property type="entry name" value="CELLULOSE SYNTHASE CATALYTIC SUBUNIT A [UDP-FORMING]"/>
    <property type="match status" value="1"/>
</dbReference>
<keyword evidence="5 8" id="KW-1133">Transmembrane helix</keyword>
<keyword evidence="11" id="KW-1185">Reference proteome</keyword>
<feature type="transmembrane region" description="Helical" evidence="8">
    <location>
        <begin position="473"/>
        <end position="493"/>
    </location>
</feature>
<dbReference type="EC" id="2.4.1.12" evidence="10"/>
<dbReference type="InterPro" id="IPR005150">
    <property type="entry name" value="Cellulose_synth"/>
</dbReference>
<dbReference type="GO" id="GO:0005886">
    <property type="term" value="C:plasma membrane"/>
    <property type="evidence" value="ECO:0007669"/>
    <property type="project" value="TreeGrafter"/>
</dbReference>
<evidence type="ECO:0000313" key="10">
    <source>
        <dbReference type="EMBL" id="APZ52363.1"/>
    </source>
</evidence>
<evidence type="ECO:0000256" key="1">
    <source>
        <dbReference type="ARBA" id="ARBA00004127"/>
    </source>
</evidence>
<dbReference type="CDD" id="cd06421">
    <property type="entry name" value="CESA_CelA_like"/>
    <property type="match status" value="1"/>
</dbReference>
<dbReference type="GO" id="GO:0016760">
    <property type="term" value="F:cellulose synthase (UDP-forming) activity"/>
    <property type="evidence" value="ECO:0007669"/>
    <property type="project" value="UniProtKB-EC"/>
</dbReference>
<proteinExistence type="predicted"/>
<evidence type="ECO:0000256" key="3">
    <source>
        <dbReference type="ARBA" id="ARBA00022679"/>
    </source>
</evidence>
<dbReference type="Pfam" id="PF03552">
    <property type="entry name" value="Cellulose_synt"/>
    <property type="match status" value="1"/>
</dbReference>
<sequence>MPEYLVPLAVVMLALLVVPRKALNGSSMRPSHAVALLVALGAITLRYLYWRVTETLPGPESSTGETVFAWTLFVIEMMVLFDTTILFSTLVRRRDNSPAADEGEARLRASDPAELPTVDVFIATYNEGLDVLEKTIIGALAIDWPADKLRVCVLDDGKRDWLREFCERKGADYFTRPDNAHAKAGNINAAIARTDGEFFMVLDADFIPQRHFLYRAIGLFEDPKVGIVQAPHCFYNSDPMQSNLDMRHRMPDDQRLFFGSIMPGRDGWDTAFCCGSNSITRRTAIEAVGGGLPTGSITEDMLLTMVMLRKGYVTRYLNERLAIGLAPESLSAMYVQRARWARGAIQILFLREGPFGPGLKLYQRLMFLPLHWMIQPLMVIATLTVPAICLWTGWAPLPATRVVELVEFQIPVLLATLGTLRLIAPNAFFPLAATVHAAIQAPRILPTVVTTLIRPHGHAFKVTPKGRDAGGRAVDHIMIMLPAVLIFLTALGFATNASFNSRIITSFEQLPILAFWACASVLVLLCVQVVAVSPEAPNRDERFRLLQKCRIGARPGKLVPARIDWLSLSDARIKALDMDEIGFNKRWLRLEIPGVGPVAARITGQRGDRLWVSFDLGEGARRDALVALLFTSGYENSPPTKSAFKVSLSMLGRILTKGGGALRGGETGKAGTPPPAWLQAAGE</sequence>
<reference evidence="10 11" key="1">
    <citation type="submission" date="2016-04" db="EMBL/GenBank/DDBJ databases">
        <title>Deep-sea bacteria in the southern Pacific.</title>
        <authorList>
            <person name="Tang K."/>
        </authorList>
    </citation>
    <scope>NUCLEOTIDE SEQUENCE [LARGE SCALE GENOMIC DNA]</scope>
    <source>
        <strain evidence="10 11">JLT2014</strain>
    </source>
</reference>
<dbReference type="Gene3D" id="3.90.550.10">
    <property type="entry name" value="Spore Coat Polysaccharide Biosynthesis Protein SpsA, Chain A"/>
    <property type="match status" value="1"/>
</dbReference>
<gene>
    <name evidence="10" type="ORF">Ga0080574_TMP2029</name>
</gene>
<dbReference type="InterPro" id="IPR029044">
    <property type="entry name" value="Nucleotide-diphossugar_trans"/>
</dbReference>